<comment type="subcellular location">
    <subcellularLocation>
        <location evidence="1">Membrane</location>
        <topology evidence="1">Multi-pass membrane protein</topology>
    </subcellularLocation>
</comment>
<evidence type="ECO:0000259" key="8">
    <source>
        <dbReference type="PROSITE" id="PS50850"/>
    </source>
</evidence>
<dbReference type="InterPro" id="IPR020846">
    <property type="entry name" value="MFS_dom"/>
</dbReference>
<proteinExistence type="inferred from homology"/>
<dbReference type="GeneID" id="28731030"/>
<evidence type="ECO:0000313" key="10">
    <source>
        <dbReference type="Proteomes" id="UP000038010"/>
    </source>
</evidence>
<protein>
    <submittedName>
        <fullName evidence="9">Sugar transport protein 2</fullName>
    </submittedName>
</protein>
<dbReference type="InterPro" id="IPR003663">
    <property type="entry name" value="Sugar/inositol_transpt"/>
</dbReference>
<keyword evidence="3" id="KW-0813">Transport</keyword>
<evidence type="ECO:0000256" key="5">
    <source>
        <dbReference type="ARBA" id="ARBA00022989"/>
    </source>
</evidence>
<dbReference type="SUPFAM" id="SSF103473">
    <property type="entry name" value="MFS general substrate transporter"/>
    <property type="match status" value="2"/>
</dbReference>
<dbReference type="Gene3D" id="1.20.1250.20">
    <property type="entry name" value="MFS general substrate transporter like domains"/>
    <property type="match status" value="2"/>
</dbReference>
<dbReference type="InterPro" id="IPR050360">
    <property type="entry name" value="MFS_Sugar_Transporters"/>
</dbReference>
<feature type="region of interest" description="Disordered" evidence="7">
    <location>
        <begin position="631"/>
        <end position="654"/>
    </location>
</feature>
<dbReference type="AlphaFoldDB" id="A0A0N1H641"/>
<gene>
    <name evidence="9" type="ORF">AB675_10383</name>
</gene>
<dbReference type="InterPro" id="IPR005829">
    <property type="entry name" value="Sugar_transporter_CS"/>
</dbReference>
<dbReference type="PROSITE" id="PS00217">
    <property type="entry name" value="SUGAR_TRANSPORT_2"/>
    <property type="match status" value="1"/>
</dbReference>
<dbReference type="GO" id="GO:0005351">
    <property type="term" value="F:carbohydrate:proton symporter activity"/>
    <property type="evidence" value="ECO:0007669"/>
    <property type="project" value="TreeGrafter"/>
</dbReference>
<keyword evidence="5" id="KW-1133">Transmembrane helix</keyword>
<keyword evidence="9" id="KW-0762">Sugar transport</keyword>
<feature type="compositionally biased region" description="Basic and acidic residues" evidence="7">
    <location>
        <begin position="639"/>
        <end position="654"/>
    </location>
</feature>
<evidence type="ECO:0000256" key="3">
    <source>
        <dbReference type="ARBA" id="ARBA00022448"/>
    </source>
</evidence>
<organism evidence="9 10">
    <name type="scientific">Cyphellophora attinorum</name>
    <dbReference type="NCBI Taxonomy" id="1664694"/>
    <lineage>
        <taxon>Eukaryota</taxon>
        <taxon>Fungi</taxon>
        <taxon>Dikarya</taxon>
        <taxon>Ascomycota</taxon>
        <taxon>Pezizomycotina</taxon>
        <taxon>Eurotiomycetes</taxon>
        <taxon>Chaetothyriomycetidae</taxon>
        <taxon>Chaetothyriales</taxon>
        <taxon>Cyphellophoraceae</taxon>
        <taxon>Cyphellophora</taxon>
    </lineage>
</organism>
<dbReference type="PROSITE" id="PS00216">
    <property type="entry name" value="SUGAR_TRANSPORT_1"/>
    <property type="match status" value="1"/>
</dbReference>
<accession>A0A0N1H641</accession>
<sequence length="654" mass="70631">MVGIQTSSGPSRMEELTKGRRSGFRGLLGANRYLMISSATAVIGSFLYGTDQGVLSNLLTGENFGAKFPQVYTDPVLKGWVVAVLQLGAWLGALINGPLANKISRKYSITVAAFLFTLGSALCGGAQSIGYLFAGRIIAGIAVGQVSHVVPLYLAEISPSQFRGALVSCQQLGITGGIMVSYWACYGTSFIGGQACDASKSAEFGSAAFNPYTDVPAGGCTGQTALAWRLPLCLQCVPAVLLLVASPFLPFSPRWLLTKGREEEARSTIARLHGLPIDDPIVETEFLEIKAAVIFDDRTARTLHPNKSGAALAFAKFSMLLTNKGLFRRLAMGCIIMFFQQFTAFLDLLNKLDLSSRYSPKKLDASSSDSLKNLDLLSQTSLKKLDASSSDSLKNFDLLSQTSSKKLYASSQDTLKKLDPLLALLTNPTNALGLNASTTSLLATGVLGVVDFVFTFPAIFLVDRWGRRVFLMAGALGMLISHVVVAGIVGHYAGNFTGAGGAAAGWVGIVFIWFFGANFSYSWGPVAWLLCSEIFSPGHRSQAVSIIISCNYMMNFVVGQVTPNMLDKLKFGTYIFFAAFCLIMFLWVMFFVPETRYKTLEEMDLVFGDNLGTNDLERMREVMAEVGLNPAHGHPGVVPEHDSDEEKATTQEKL</sequence>
<keyword evidence="10" id="KW-1185">Reference proteome</keyword>
<dbReference type="EMBL" id="LFJN01000024">
    <property type="protein sequence ID" value="KPI37463.1"/>
    <property type="molecule type" value="Genomic_DNA"/>
</dbReference>
<dbReference type="Pfam" id="PF00083">
    <property type="entry name" value="Sugar_tr"/>
    <property type="match status" value="2"/>
</dbReference>
<keyword evidence="4" id="KW-0812">Transmembrane</keyword>
<dbReference type="InterPro" id="IPR036259">
    <property type="entry name" value="MFS_trans_sf"/>
</dbReference>
<evidence type="ECO:0000313" key="9">
    <source>
        <dbReference type="EMBL" id="KPI37463.1"/>
    </source>
</evidence>
<name>A0A0N1H641_9EURO</name>
<dbReference type="Proteomes" id="UP000038010">
    <property type="component" value="Unassembled WGS sequence"/>
</dbReference>
<dbReference type="VEuPathDB" id="FungiDB:AB675_10383"/>
<evidence type="ECO:0000256" key="7">
    <source>
        <dbReference type="SAM" id="MobiDB-lite"/>
    </source>
</evidence>
<dbReference type="GO" id="GO:0016020">
    <property type="term" value="C:membrane"/>
    <property type="evidence" value="ECO:0007669"/>
    <property type="project" value="UniProtKB-SubCell"/>
</dbReference>
<keyword evidence="6" id="KW-0472">Membrane</keyword>
<dbReference type="PANTHER" id="PTHR48022:SF2">
    <property type="entry name" value="PLASTIDIC GLUCOSE TRANSPORTER 4"/>
    <property type="match status" value="1"/>
</dbReference>
<evidence type="ECO:0000256" key="4">
    <source>
        <dbReference type="ARBA" id="ARBA00022692"/>
    </source>
</evidence>
<dbReference type="PROSITE" id="PS50850">
    <property type="entry name" value="MFS"/>
    <property type="match status" value="1"/>
</dbReference>
<dbReference type="RefSeq" id="XP_017997426.1">
    <property type="nucleotide sequence ID" value="XM_018139150.1"/>
</dbReference>
<dbReference type="InterPro" id="IPR005828">
    <property type="entry name" value="MFS_sugar_transport-like"/>
</dbReference>
<evidence type="ECO:0000256" key="1">
    <source>
        <dbReference type="ARBA" id="ARBA00004141"/>
    </source>
</evidence>
<dbReference type="PANTHER" id="PTHR48022">
    <property type="entry name" value="PLASTIDIC GLUCOSE TRANSPORTER 4"/>
    <property type="match status" value="1"/>
</dbReference>
<comment type="similarity">
    <text evidence="2">Belongs to the major facilitator superfamily. Sugar transporter (TC 2.A.1.1) family.</text>
</comment>
<evidence type="ECO:0000256" key="2">
    <source>
        <dbReference type="ARBA" id="ARBA00010992"/>
    </source>
</evidence>
<dbReference type="PRINTS" id="PR00171">
    <property type="entry name" value="SUGRTRNSPORT"/>
</dbReference>
<dbReference type="OrthoDB" id="8120565at2759"/>
<feature type="domain" description="Major facilitator superfamily (MFS) profile" evidence="8">
    <location>
        <begin position="37"/>
        <end position="596"/>
    </location>
</feature>
<reference evidence="9 10" key="1">
    <citation type="submission" date="2015-06" db="EMBL/GenBank/DDBJ databases">
        <title>Draft genome of the ant-associated black yeast Phialophora attae CBS 131958.</title>
        <authorList>
            <person name="Moreno L.F."/>
            <person name="Stielow B.J."/>
            <person name="de Hoog S."/>
            <person name="Vicente V.A."/>
            <person name="Weiss V.A."/>
            <person name="de Vries M."/>
            <person name="Cruz L.M."/>
            <person name="Souza E.M."/>
        </authorList>
    </citation>
    <scope>NUCLEOTIDE SEQUENCE [LARGE SCALE GENOMIC DNA]</scope>
    <source>
        <strain evidence="9 10">CBS 131958</strain>
    </source>
</reference>
<evidence type="ECO:0000256" key="6">
    <source>
        <dbReference type="ARBA" id="ARBA00023136"/>
    </source>
</evidence>
<comment type="caution">
    <text evidence="9">The sequence shown here is derived from an EMBL/GenBank/DDBJ whole genome shotgun (WGS) entry which is preliminary data.</text>
</comment>